<dbReference type="InterPro" id="IPR004953">
    <property type="entry name" value="EB1_C"/>
</dbReference>
<organism evidence="3 4">
    <name type="scientific">Mycena belliarum</name>
    <dbReference type="NCBI Taxonomy" id="1033014"/>
    <lineage>
        <taxon>Eukaryota</taxon>
        <taxon>Fungi</taxon>
        <taxon>Dikarya</taxon>
        <taxon>Basidiomycota</taxon>
        <taxon>Agaricomycotina</taxon>
        <taxon>Agaricomycetes</taxon>
        <taxon>Agaricomycetidae</taxon>
        <taxon>Agaricales</taxon>
        <taxon>Marasmiineae</taxon>
        <taxon>Mycenaceae</taxon>
        <taxon>Mycena</taxon>
    </lineage>
</organism>
<evidence type="ECO:0000256" key="1">
    <source>
        <dbReference type="SAM" id="MobiDB-lite"/>
    </source>
</evidence>
<evidence type="ECO:0000259" key="2">
    <source>
        <dbReference type="Pfam" id="PF03271"/>
    </source>
</evidence>
<sequence length="319" mass="33281">MPFASTPQSHVAHAFRQRASIRKSPSRTARSCKVLQNVFKAKKIDKPIPAQDDRQPSSSCSGSRGWDTNWSGEPYDAVAHADRERRTGAGGARLSSRAHRALQGAREQARLQFEKLRDIENLVQARTEELETEGAPEDETLREIQMILYSTEASVVVLLDDSGGVVFDDAGVVAGAGVDTKGVVEGVFDAGAGVVAGAGVLGAFDAKGVIEGVFDAGAGVVAGVSVLGAFDAKGIVEGVFDAGASVVAGAGVLGAFDARGIVEGVVDAGAGVVGDVQRSVRVAHRVPVGGDVLIVWGRRRVCVVGGWGVHRLRHLEQQV</sequence>
<dbReference type="Proteomes" id="UP001222325">
    <property type="component" value="Unassembled WGS sequence"/>
</dbReference>
<feature type="compositionally biased region" description="Polar residues" evidence="1">
    <location>
        <begin position="56"/>
        <end position="68"/>
    </location>
</feature>
<dbReference type="Gene3D" id="1.20.5.1430">
    <property type="match status" value="1"/>
</dbReference>
<proteinExistence type="predicted"/>
<feature type="compositionally biased region" description="Basic residues" evidence="1">
    <location>
        <begin position="13"/>
        <end position="25"/>
    </location>
</feature>
<protein>
    <recommendedName>
        <fullName evidence="2">EB1 C-terminal domain-containing protein</fullName>
    </recommendedName>
</protein>
<name>A0AAD6XUK9_9AGAR</name>
<dbReference type="GO" id="GO:0008017">
    <property type="term" value="F:microtubule binding"/>
    <property type="evidence" value="ECO:0007669"/>
    <property type="project" value="InterPro"/>
</dbReference>
<dbReference type="AlphaFoldDB" id="A0AAD6XUK9"/>
<accession>A0AAD6XUK9</accession>
<feature type="domain" description="EB1 C-terminal" evidence="2">
    <location>
        <begin position="113"/>
        <end position="150"/>
    </location>
</feature>
<evidence type="ECO:0000313" key="4">
    <source>
        <dbReference type="Proteomes" id="UP001222325"/>
    </source>
</evidence>
<comment type="caution">
    <text evidence="3">The sequence shown here is derived from an EMBL/GenBank/DDBJ whole genome shotgun (WGS) entry which is preliminary data.</text>
</comment>
<reference evidence="3" key="1">
    <citation type="submission" date="2023-03" db="EMBL/GenBank/DDBJ databases">
        <title>Massive genome expansion in bonnet fungi (Mycena s.s.) driven by repeated elements and novel gene families across ecological guilds.</title>
        <authorList>
            <consortium name="Lawrence Berkeley National Laboratory"/>
            <person name="Harder C.B."/>
            <person name="Miyauchi S."/>
            <person name="Viragh M."/>
            <person name="Kuo A."/>
            <person name="Thoen E."/>
            <person name="Andreopoulos B."/>
            <person name="Lu D."/>
            <person name="Skrede I."/>
            <person name="Drula E."/>
            <person name="Henrissat B."/>
            <person name="Morin E."/>
            <person name="Kohler A."/>
            <person name="Barry K."/>
            <person name="LaButti K."/>
            <person name="Morin E."/>
            <person name="Salamov A."/>
            <person name="Lipzen A."/>
            <person name="Mereny Z."/>
            <person name="Hegedus B."/>
            <person name="Baldrian P."/>
            <person name="Stursova M."/>
            <person name="Weitz H."/>
            <person name="Taylor A."/>
            <person name="Grigoriev I.V."/>
            <person name="Nagy L.G."/>
            <person name="Martin F."/>
            <person name="Kauserud H."/>
        </authorList>
    </citation>
    <scope>NUCLEOTIDE SEQUENCE</scope>
    <source>
        <strain evidence="3">CBHHK173m</strain>
    </source>
</reference>
<dbReference type="EMBL" id="JARJCN010000025">
    <property type="protein sequence ID" value="KAJ7088726.1"/>
    <property type="molecule type" value="Genomic_DNA"/>
</dbReference>
<feature type="region of interest" description="Disordered" evidence="1">
    <location>
        <begin position="43"/>
        <end position="68"/>
    </location>
</feature>
<keyword evidence="4" id="KW-1185">Reference proteome</keyword>
<feature type="region of interest" description="Disordered" evidence="1">
    <location>
        <begin position="1"/>
        <end position="29"/>
    </location>
</feature>
<feature type="compositionally biased region" description="Basic and acidic residues" evidence="1">
    <location>
        <begin position="43"/>
        <end position="55"/>
    </location>
</feature>
<evidence type="ECO:0000313" key="3">
    <source>
        <dbReference type="EMBL" id="KAJ7088726.1"/>
    </source>
</evidence>
<dbReference type="Pfam" id="PF03271">
    <property type="entry name" value="EB1"/>
    <property type="match status" value="1"/>
</dbReference>
<gene>
    <name evidence="3" type="ORF">B0H15DRAFT_981589</name>
</gene>